<name>A0A6L9EC13_9FLAO</name>
<accession>A0A6L9EC13</accession>
<comment type="caution">
    <text evidence="1">The sequence shown here is derived from an EMBL/GenBank/DDBJ whole genome shotgun (WGS) entry which is preliminary data.</text>
</comment>
<keyword evidence="2" id="KW-1185">Reference proteome</keyword>
<dbReference type="AlphaFoldDB" id="A0A6L9EC13"/>
<organism evidence="1 2">
    <name type="scientific">Poritiphilus flavus</name>
    <dbReference type="NCBI Taxonomy" id="2697053"/>
    <lineage>
        <taxon>Bacteria</taxon>
        <taxon>Pseudomonadati</taxon>
        <taxon>Bacteroidota</taxon>
        <taxon>Flavobacteriia</taxon>
        <taxon>Flavobacteriales</taxon>
        <taxon>Flavobacteriaceae</taxon>
        <taxon>Poritiphilus</taxon>
    </lineage>
</organism>
<proteinExistence type="predicted"/>
<evidence type="ECO:0000313" key="2">
    <source>
        <dbReference type="Proteomes" id="UP000475249"/>
    </source>
</evidence>
<dbReference type="EMBL" id="WXYO01000004">
    <property type="protein sequence ID" value="NAS12246.1"/>
    <property type="molecule type" value="Genomic_DNA"/>
</dbReference>
<evidence type="ECO:0000313" key="1">
    <source>
        <dbReference type="EMBL" id="NAS12246.1"/>
    </source>
</evidence>
<sequence>MTSYLSDYTLPNEKTISSDAEKALIKHLQPEYNKILYNSFPKENDLINVDYHNTIFYGFSDPITLTYKSGKIKGGEFEYDKDYISVESK</sequence>
<reference evidence="1 2" key="1">
    <citation type="submission" date="2020-01" db="EMBL/GenBank/DDBJ databases">
        <title>Bacteria diversity of Porities sp.</title>
        <authorList>
            <person name="Wang G."/>
        </authorList>
    </citation>
    <scope>NUCLEOTIDE SEQUENCE [LARGE SCALE GENOMIC DNA]</scope>
    <source>
        <strain evidence="1 2">R33</strain>
    </source>
</reference>
<gene>
    <name evidence="1" type="ORF">GTQ38_09550</name>
</gene>
<dbReference type="RefSeq" id="WP_161435289.1">
    <property type="nucleotide sequence ID" value="NZ_WXYO01000004.1"/>
</dbReference>
<dbReference type="Proteomes" id="UP000475249">
    <property type="component" value="Unassembled WGS sequence"/>
</dbReference>
<protein>
    <submittedName>
        <fullName evidence="1">Uncharacterized protein</fullName>
    </submittedName>
</protein>